<dbReference type="Proteomes" id="UP000187203">
    <property type="component" value="Unassembled WGS sequence"/>
</dbReference>
<accession>A0A1R3KRC0</accession>
<gene>
    <name evidence="1" type="ORF">COLO4_05335</name>
</gene>
<keyword evidence="2" id="KW-1185">Reference proteome</keyword>
<dbReference type="AlphaFoldDB" id="A0A1R3KRC0"/>
<comment type="caution">
    <text evidence="1">The sequence shown here is derived from an EMBL/GenBank/DDBJ whole genome shotgun (WGS) entry which is preliminary data.</text>
</comment>
<name>A0A1R3KRC0_9ROSI</name>
<evidence type="ECO:0000313" key="2">
    <source>
        <dbReference type="Proteomes" id="UP000187203"/>
    </source>
</evidence>
<sequence>MVYKPSRNFGTVETSIRVAHHPFLESKRLAIRIT</sequence>
<proteinExistence type="predicted"/>
<organism evidence="1 2">
    <name type="scientific">Corchorus olitorius</name>
    <dbReference type="NCBI Taxonomy" id="93759"/>
    <lineage>
        <taxon>Eukaryota</taxon>
        <taxon>Viridiplantae</taxon>
        <taxon>Streptophyta</taxon>
        <taxon>Embryophyta</taxon>
        <taxon>Tracheophyta</taxon>
        <taxon>Spermatophyta</taxon>
        <taxon>Magnoliopsida</taxon>
        <taxon>eudicotyledons</taxon>
        <taxon>Gunneridae</taxon>
        <taxon>Pentapetalae</taxon>
        <taxon>rosids</taxon>
        <taxon>malvids</taxon>
        <taxon>Malvales</taxon>
        <taxon>Malvaceae</taxon>
        <taxon>Grewioideae</taxon>
        <taxon>Apeibeae</taxon>
        <taxon>Corchorus</taxon>
    </lineage>
</organism>
<dbReference type="EMBL" id="AWUE01012310">
    <property type="protein sequence ID" value="OMP09578.1"/>
    <property type="molecule type" value="Genomic_DNA"/>
</dbReference>
<evidence type="ECO:0000313" key="1">
    <source>
        <dbReference type="EMBL" id="OMP09578.1"/>
    </source>
</evidence>
<reference evidence="2" key="1">
    <citation type="submission" date="2013-09" db="EMBL/GenBank/DDBJ databases">
        <title>Corchorus olitorius genome sequencing.</title>
        <authorList>
            <person name="Alam M."/>
            <person name="Haque M.S."/>
            <person name="Islam M.S."/>
            <person name="Emdad E.M."/>
            <person name="Islam M.M."/>
            <person name="Ahmed B."/>
            <person name="Halim A."/>
            <person name="Hossen Q.M.M."/>
            <person name="Hossain M.Z."/>
            <person name="Ahmed R."/>
            <person name="Khan M.M."/>
            <person name="Islam R."/>
            <person name="Rashid M.M."/>
            <person name="Khan S.A."/>
            <person name="Rahman M.S."/>
            <person name="Alam M."/>
            <person name="Yahiya A.S."/>
            <person name="Khan M.S."/>
            <person name="Azam M.S."/>
            <person name="Haque T."/>
            <person name="Lashkar M.Z.H."/>
            <person name="Akhand A.I."/>
            <person name="Morshed G."/>
            <person name="Roy S."/>
            <person name="Uddin K.S."/>
            <person name="Rabeya T."/>
            <person name="Hossain A.S."/>
            <person name="Chowdhury A."/>
            <person name="Snigdha A.R."/>
            <person name="Mortoza M.S."/>
            <person name="Matin S.A."/>
            <person name="Hoque S.M.E."/>
            <person name="Islam M.K."/>
            <person name="Roy D.K."/>
            <person name="Haider R."/>
            <person name="Moosa M.M."/>
            <person name="Elias S.M."/>
            <person name="Hasan A.M."/>
            <person name="Jahan S."/>
            <person name="Shafiuddin M."/>
            <person name="Mahmood N."/>
            <person name="Shommy N.S."/>
        </authorList>
    </citation>
    <scope>NUCLEOTIDE SEQUENCE [LARGE SCALE GENOMIC DNA]</scope>
    <source>
        <strain evidence="2">cv. O-4</strain>
    </source>
</reference>
<protein>
    <submittedName>
        <fullName evidence="1">Uncharacterized protein</fullName>
    </submittedName>
</protein>